<accession>A0ABS2P1X4</accession>
<evidence type="ECO:0000313" key="1">
    <source>
        <dbReference type="EMBL" id="MBM7620871.1"/>
    </source>
</evidence>
<organism evidence="1 2">
    <name type="scientific">Sutcliffiella tianshenii</name>
    <dbReference type="NCBI Taxonomy" id="1463404"/>
    <lineage>
        <taxon>Bacteria</taxon>
        <taxon>Bacillati</taxon>
        <taxon>Bacillota</taxon>
        <taxon>Bacilli</taxon>
        <taxon>Bacillales</taxon>
        <taxon>Bacillaceae</taxon>
        <taxon>Sutcliffiella</taxon>
    </lineage>
</organism>
<keyword evidence="2" id="KW-1185">Reference proteome</keyword>
<protein>
    <submittedName>
        <fullName evidence="1">Uncharacterized protein</fullName>
    </submittedName>
</protein>
<dbReference type="RefSeq" id="WP_204417048.1">
    <property type="nucleotide sequence ID" value="NZ_JAFBED010000005.1"/>
</dbReference>
<reference evidence="1 2" key="1">
    <citation type="submission" date="2021-01" db="EMBL/GenBank/DDBJ databases">
        <title>Genomic Encyclopedia of Type Strains, Phase IV (KMG-IV): sequencing the most valuable type-strain genomes for metagenomic binning, comparative biology and taxonomic classification.</title>
        <authorList>
            <person name="Goeker M."/>
        </authorList>
    </citation>
    <scope>NUCLEOTIDE SEQUENCE [LARGE SCALE GENOMIC DNA]</scope>
    <source>
        <strain evidence="1 2">DSM 25879</strain>
    </source>
</reference>
<evidence type="ECO:0000313" key="2">
    <source>
        <dbReference type="Proteomes" id="UP000737402"/>
    </source>
</evidence>
<sequence>MKVPLLTGMVLFFGLLFFHFSETGQEMIPSVSDEVLVPFEDAAEIFIFKSQKKDVYSNCVSLLFGQYWNCSDHVKSYLDSYIPKVKLKERLSHIHHKVLVFSPNLLLFKLVQN</sequence>
<name>A0ABS2P1X4_9BACI</name>
<dbReference type="Proteomes" id="UP000737402">
    <property type="component" value="Unassembled WGS sequence"/>
</dbReference>
<dbReference type="EMBL" id="JAFBED010000005">
    <property type="protein sequence ID" value="MBM7620871.1"/>
    <property type="molecule type" value="Genomic_DNA"/>
</dbReference>
<gene>
    <name evidence="1" type="ORF">JOC95_002726</name>
</gene>
<comment type="caution">
    <text evidence="1">The sequence shown here is derived from an EMBL/GenBank/DDBJ whole genome shotgun (WGS) entry which is preliminary data.</text>
</comment>
<proteinExistence type="predicted"/>